<keyword evidence="5" id="KW-0325">Glycoprotein</keyword>
<sequence>MKEISISGPYNLWRILASLLIFVYLLTDKNGVEAFSNYHLGRYWHGFLGGPSKIPSLIEFEPIDMWFEQRLDHFSSKSTTTWKQRYFVNDEYYRNDSRAPIFLLVGGEAEAAKQWMHSGAWIKYAEHFGALCFQLEHRFYGQSRPTANLSNANLKYLTSEQALADLSNFVKAMKKEYNLGPKQKWIAFGGSYPGSLVAWFREKYPDLIYGSISSSAPLLAKVDFREYFEVVKKSLAHYNPDCVKAVGRGFVQIEILLKHMIGQRNLDEKFNTCTPIADSINNDLDIANLFENIASNFAGIVQYNKDNTNHSKIDIDQVCNIMMNTKIGPPVNRLAVVNARLMKLSEENCLDYKYDKMIATMQETSWDSIVAKGMRQWIWQTCNEFGFYQTAENKSDTFGDHFKVNFFIKQCMDIYGDSMNSEYLNQVVSRTNQFYGGLKPSTTNVLYVHGSTDPWHSLGLTKAQNPKTPIVYIKDTAHCADMYEPIGTDSQELIAARHKILRYLAMLLSDYKAA</sequence>
<comment type="similarity">
    <text evidence="1">Belongs to the peptidase S28 family.</text>
</comment>
<dbReference type="FunFam" id="1.20.120.980:FF:000003">
    <property type="entry name" value="Serine protease 16"/>
    <property type="match status" value="1"/>
</dbReference>
<evidence type="ECO:0000313" key="7">
    <source>
        <dbReference type="Proteomes" id="UP000091820"/>
    </source>
</evidence>
<keyword evidence="7" id="KW-1185">Reference proteome</keyword>
<reference evidence="7" key="1">
    <citation type="submission" date="2014-03" db="EMBL/GenBank/DDBJ databases">
        <authorList>
            <person name="Aksoy S."/>
            <person name="Warren W."/>
            <person name="Wilson R.K."/>
        </authorList>
    </citation>
    <scope>NUCLEOTIDE SEQUENCE [LARGE SCALE GENOMIC DNA]</scope>
    <source>
        <strain evidence="7">IAEA</strain>
    </source>
</reference>
<evidence type="ECO:0000256" key="1">
    <source>
        <dbReference type="ARBA" id="ARBA00011079"/>
    </source>
</evidence>
<evidence type="ECO:0000256" key="4">
    <source>
        <dbReference type="ARBA" id="ARBA00022801"/>
    </source>
</evidence>
<name>A0A1A9WG65_9MUSC</name>
<dbReference type="Gene3D" id="3.40.50.1820">
    <property type="entry name" value="alpha/beta hydrolase"/>
    <property type="match status" value="1"/>
</dbReference>
<keyword evidence="4" id="KW-0378">Hydrolase</keyword>
<dbReference type="GO" id="GO:0070008">
    <property type="term" value="F:serine-type exopeptidase activity"/>
    <property type="evidence" value="ECO:0007669"/>
    <property type="project" value="InterPro"/>
</dbReference>
<evidence type="ECO:0000256" key="2">
    <source>
        <dbReference type="ARBA" id="ARBA00022670"/>
    </source>
</evidence>
<dbReference type="Proteomes" id="UP000091820">
    <property type="component" value="Unassembled WGS sequence"/>
</dbReference>
<dbReference type="InterPro" id="IPR029058">
    <property type="entry name" value="AB_hydrolase_fold"/>
</dbReference>
<evidence type="ECO:0000313" key="6">
    <source>
        <dbReference type="EnsemblMetazoa" id="GBRI018581-PA"/>
    </source>
</evidence>
<dbReference type="AlphaFoldDB" id="A0A1A9WG65"/>
<evidence type="ECO:0000256" key="5">
    <source>
        <dbReference type="ARBA" id="ARBA00023180"/>
    </source>
</evidence>
<keyword evidence="3" id="KW-0732">Signal</keyword>
<dbReference type="InterPro" id="IPR008758">
    <property type="entry name" value="Peptidase_S28"/>
</dbReference>
<dbReference type="GO" id="GO:0008239">
    <property type="term" value="F:dipeptidyl-peptidase activity"/>
    <property type="evidence" value="ECO:0007669"/>
    <property type="project" value="TreeGrafter"/>
</dbReference>
<keyword evidence="2" id="KW-0645">Protease</keyword>
<organism evidence="6 7">
    <name type="scientific">Glossina brevipalpis</name>
    <dbReference type="NCBI Taxonomy" id="37001"/>
    <lineage>
        <taxon>Eukaryota</taxon>
        <taxon>Metazoa</taxon>
        <taxon>Ecdysozoa</taxon>
        <taxon>Arthropoda</taxon>
        <taxon>Hexapoda</taxon>
        <taxon>Insecta</taxon>
        <taxon>Pterygota</taxon>
        <taxon>Neoptera</taxon>
        <taxon>Endopterygota</taxon>
        <taxon>Diptera</taxon>
        <taxon>Brachycera</taxon>
        <taxon>Muscomorpha</taxon>
        <taxon>Hippoboscoidea</taxon>
        <taxon>Glossinidae</taxon>
        <taxon>Glossina</taxon>
    </lineage>
</organism>
<dbReference type="Gene3D" id="1.20.120.980">
    <property type="entry name" value="Serine carboxypeptidase S28, SKS domain"/>
    <property type="match status" value="1"/>
</dbReference>
<dbReference type="InterPro" id="IPR042269">
    <property type="entry name" value="Ser_carbopepase_S28_SKS"/>
</dbReference>
<evidence type="ECO:0000256" key="3">
    <source>
        <dbReference type="ARBA" id="ARBA00022729"/>
    </source>
</evidence>
<dbReference type="VEuPathDB" id="VectorBase:GBRI018581"/>
<dbReference type="SUPFAM" id="SSF53474">
    <property type="entry name" value="alpha/beta-Hydrolases"/>
    <property type="match status" value="1"/>
</dbReference>
<accession>A0A1A9WG65</accession>
<protein>
    <submittedName>
        <fullName evidence="6">Uncharacterized protein</fullName>
    </submittedName>
</protein>
<dbReference type="PANTHER" id="PTHR11010">
    <property type="entry name" value="PROTEASE S28 PRO-X CARBOXYPEPTIDASE-RELATED"/>
    <property type="match status" value="1"/>
</dbReference>
<dbReference type="GO" id="GO:0006508">
    <property type="term" value="P:proteolysis"/>
    <property type="evidence" value="ECO:0007669"/>
    <property type="project" value="UniProtKB-KW"/>
</dbReference>
<proteinExistence type="inferred from homology"/>
<reference evidence="6" key="2">
    <citation type="submission" date="2020-05" db="UniProtKB">
        <authorList>
            <consortium name="EnsemblMetazoa"/>
        </authorList>
    </citation>
    <scope>IDENTIFICATION</scope>
    <source>
        <strain evidence="6">IAEA</strain>
    </source>
</reference>
<dbReference type="PANTHER" id="PTHR11010:SF117">
    <property type="entry name" value="SERINE PROTEASE 16"/>
    <property type="match status" value="1"/>
</dbReference>
<dbReference type="Pfam" id="PF05577">
    <property type="entry name" value="Peptidase_S28"/>
    <property type="match status" value="1"/>
</dbReference>
<dbReference type="EnsemblMetazoa" id="GBRI018581-RA">
    <property type="protein sequence ID" value="GBRI018581-PA"/>
    <property type="gene ID" value="GBRI018581"/>
</dbReference>